<evidence type="ECO:0008006" key="5">
    <source>
        <dbReference type="Google" id="ProtNLM"/>
    </source>
</evidence>
<dbReference type="PANTHER" id="PTHR33083:SF116">
    <property type="entry name" value="OS04G0413900 PROTEIN"/>
    <property type="match status" value="1"/>
</dbReference>
<comment type="caution">
    <text evidence="3">The sequence shown here is derived from an EMBL/GenBank/DDBJ whole genome shotgun (WGS) entry which is preliminary data.</text>
</comment>
<evidence type="ECO:0000313" key="3">
    <source>
        <dbReference type="EMBL" id="RDX81433.1"/>
    </source>
</evidence>
<proteinExistence type="inferred from homology"/>
<reference evidence="3" key="1">
    <citation type="submission" date="2018-05" db="EMBL/GenBank/DDBJ databases">
        <title>Draft genome of Mucuna pruriens seed.</title>
        <authorList>
            <person name="Nnadi N.E."/>
            <person name="Vos R."/>
            <person name="Hasami M.H."/>
            <person name="Devisetty U.K."/>
            <person name="Aguiy J.C."/>
        </authorList>
    </citation>
    <scope>NUCLEOTIDE SEQUENCE [LARGE SCALE GENOMIC DNA]</scope>
    <source>
        <strain evidence="3">JCA_2017</strain>
    </source>
</reference>
<dbReference type="STRING" id="157652.A0A371FTQ1"/>
<dbReference type="EMBL" id="QJKJ01007933">
    <property type="protein sequence ID" value="RDX81433.1"/>
    <property type="molecule type" value="Genomic_DNA"/>
</dbReference>
<dbReference type="OrthoDB" id="684536at2759"/>
<keyword evidence="4" id="KW-1185">Reference proteome</keyword>
<evidence type="ECO:0000256" key="1">
    <source>
        <dbReference type="ARBA" id="ARBA00034773"/>
    </source>
</evidence>
<gene>
    <name evidence="3" type="ORF">CR513_37890</name>
</gene>
<dbReference type="Proteomes" id="UP000257109">
    <property type="component" value="Unassembled WGS sequence"/>
</dbReference>
<dbReference type="AlphaFoldDB" id="A0A371FTQ1"/>
<dbReference type="GO" id="GO:0010150">
    <property type="term" value="P:leaf senescence"/>
    <property type="evidence" value="ECO:0007669"/>
    <property type="project" value="UniProtKB-ARBA"/>
</dbReference>
<protein>
    <recommendedName>
        <fullName evidence="5">Senescence regulator S40</fullName>
    </recommendedName>
</protein>
<dbReference type="PANTHER" id="PTHR33083">
    <property type="entry name" value="EXPRESSED PROTEIN"/>
    <property type="match status" value="1"/>
</dbReference>
<feature type="region of interest" description="Disordered" evidence="2">
    <location>
        <begin position="1"/>
        <end position="66"/>
    </location>
</feature>
<feature type="non-terminal residue" evidence="3">
    <location>
        <position position="1"/>
    </location>
</feature>
<name>A0A371FTQ1_MUCPR</name>
<organism evidence="3 4">
    <name type="scientific">Mucuna pruriens</name>
    <name type="common">Velvet bean</name>
    <name type="synonym">Dolichos pruriens</name>
    <dbReference type="NCBI Taxonomy" id="157652"/>
    <lineage>
        <taxon>Eukaryota</taxon>
        <taxon>Viridiplantae</taxon>
        <taxon>Streptophyta</taxon>
        <taxon>Embryophyta</taxon>
        <taxon>Tracheophyta</taxon>
        <taxon>Spermatophyta</taxon>
        <taxon>Magnoliopsida</taxon>
        <taxon>eudicotyledons</taxon>
        <taxon>Gunneridae</taxon>
        <taxon>Pentapetalae</taxon>
        <taxon>rosids</taxon>
        <taxon>fabids</taxon>
        <taxon>Fabales</taxon>
        <taxon>Fabaceae</taxon>
        <taxon>Papilionoideae</taxon>
        <taxon>50 kb inversion clade</taxon>
        <taxon>NPAAA clade</taxon>
        <taxon>indigoferoid/millettioid clade</taxon>
        <taxon>Phaseoleae</taxon>
        <taxon>Mucuna</taxon>
    </lineage>
</organism>
<comment type="similarity">
    <text evidence="1">Belongs to the senescence regulator S40 family.</text>
</comment>
<dbReference type="InterPro" id="IPR007608">
    <property type="entry name" value="Senescence_reg_S40"/>
</dbReference>
<dbReference type="Pfam" id="PF04520">
    <property type="entry name" value="Senescence_reg"/>
    <property type="match status" value="1"/>
</dbReference>
<evidence type="ECO:0000256" key="2">
    <source>
        <dbReference type="SAM" id="MobiDB-lite"/>
    </source>
</evidence>
<evidence type="ECO:0000313" key="4">
    <source>
        <dbReference type="Proteomes" id="UP000257109"/>
    </source>
</evidence>
<sequence>MDPTPSFHRRSSSSSDRFLGPFPFSPSPASAADELNEAELFWATDSSESEPQHPSPPPKTRLRNFDRPVDSGILVVLTEPDCRAGVFRGKDPVPSSSRMMIPSLPRPPAAPGSEYLAQSAPSRKFQQSAPVKVPILLSTATARRSSRDDFARVVDDDDEEMLPPHEIVARGSGVSPKTTFSVLEGVGRTLKGRDLRQVRNAVLRKTVALSRNLQSLMANYTEVSMSIKLSTCIPLFYRRIKF</sequence>
<accession>A0A371FTQ1</accession>